<keyword evidence="1" id="KW-1133">Transmembrane helix</keyword>
<keyword evidence="1" id="KW-0472">Membrane</keyword>
<name>W1NLQ8_AMBTC</name>
<feature type="transmembrane region" description="Helical" evidence="1">
    <location>
        <begin position="242"/>
        <end position="264"/>
    </location>
</feature>
<dbReference type="KEGG" id="atr:18424385"/>
<feature type="transmembrane region" description="Helical" evidence="1">
    <location>
        <begin position="433"/>
        <end position="460"/>
    </location>
</feature>
<keyword evidence="1" id="KW-0812">Transmembrane</keyword>
<feature type="transmembrane region" description="Helical" evidence="1">
    <location>
        <begin position="147"/>
        <end position="167"/>
    </location>
</feature>
<dbReference type="InterPro" id="IPR008537">
    <property type="entry name" value="DUF819"/>
</dbReference>
<feature type="transmembrane region" description="Helical" evidence="1">
    <location>
        <begin position="349"/>
        <end position="372"/>
    </location>
</feature>
<evidence type="ECO:0000313" key="2">
    <source>
        <dbReference type="EMBL" id="ERM96451.1"/>
    </source>
</evidence>
<dbReference type="Pfam" id="PF05684">
    <property type="entry name" value="DUF819"/>
    <property type="match status" value="1"/>
</dbReference>
<dbReference type="PANTHER" id="PTHR34289">
    <property type="entry name" value="PROTEIN, PUTATIVE (DUF819)-RELATED"/>
    <property type="match status" value="1"/>
</dbReference>
<gene>
    <name evidence="2" type="ORF">AMTR_s00001p00253330</name>
</gene>
<dbReference type="PANTHER" id="PTHR34289:SF3">
    <property type="entry name" value="PROTEIN, PUTATIVE (DUF819)-RELATED"/>
    <property type="match status" value="1"/>
</dbReference>
<sequence length="463" mass="48418">MAFIGLFQTLSQPLLNTTKCSPLLIPNNNINSLSLIPPLRLHHFPSSLSSWQHTTASPPTSQKPSQFPSLKTRAQFNFRLIFPPQNLPLISPNDHWGTWTAIFSAGAFGLWSEKNTKIGSALSAALVSTLVGLAASNLGIVGCEAPAYSIVMEYLLPFSVPLLLFKADLRRVMQSTGKLLLAFWLGSVATTIGTVVAYLLVPMRSLGNDSWKIAAALMSSYIGGAINYVAVSKALGISPTVVAAGVAADNVVCAIYFTFLFGLASGIPQEKSASTNDCQREKEAYSGSSPVRQTATALGLSLAICKFGMQLAKLIGIQGGGIPCITAIVVMLATVFPEQIGSLAPAGESMALISLQVFFAVLGASGSIFNVIHTAPGIFAFASIQVAVHLAVILGVGRLIGFDQKLLLMASNANVGGPTTACGMATAKGWGTLVMPGILAGIFGISIATFLGIGFGVMVLKHM</sequence>
<feature type="transmembrane region" description="Helical" evidence="1">
    <location>
        <begin position="315"/>
        <end position="337"/>
    </location>
</feature>
<dbReference type="HOGENOM" id="CLU_034724_0_1_1"/>
<protein>
    <submittedName>
        <fullName evidence="2">Uncharacterized protein</fullName>
    </submittedName>
</protein>
<keyword evidence="3" id="KW-1185">Reference proteome</keyword>
<dbReference type="Gramene" id="ERM96451">
    <property type="protein sequence ID" value="ERM96451"/>
    <property type="gene ID" value="AMTR_s00001p00253330"/>
</dbReference>
<feature type="transmembrane region" description="Helical" evidence="1">
    <location>
        <begin position="121"/>
        <end position="141"/>
    </location>
</feature>
<proteinExistence type="predicted"/>
<reference evidence="3" key="1">
    <citation type="journal article" date="2013" name="Science">
        <title>The Amborella genome and the evolution of flowering plants.</title>
        <authorList>
            <consortium name="Amborella Genome Project"/>
        </authorList>
    </citation>
    <scope>NUCLEOTIDE SEQUENCE [LARGE SCALE GENOMIC DNA]</scope>
</reference>
<dbReference type="eggNOG" id="ENOG502QQM4">
    <property type="taxonomic scope" value="Eukaryota"/>
</dbReference>
<evidence type="ECO:0000313" key="3">
    <source>
        <dbReference type="Proteomes" id="UP000017836"/>
    </source>
</evidence>
<feature type="transmembrane region" description="Helical" evidence="1">
    <location>
        <begin position="378"/>
        <end position="399"/>
    </location>
</feature>
<dbReference type="AlphaFoldDB" id="W1NLQ8"/>
<feature type="transmembrane region" description="Helical" evidence="1">
    <location>
        <begin position="179"/>
        <end position="201"/>
    </location>
</feature>
<dbReference type="Proteomes" id="UP000017836">
    <property type="component" value="Unassembled WGS sequence"/>
</dbReference>
<dbReference type="OrthoDB" id="45797at2759"/>
<dbReference type="STRING" id="13333.W1NLQ8"/>
<feature type="transmembrane region" description="Helical" evidence="1">
    <location>
        <begin position="213"/>
        <end position="230"/>
    </location>
</feature>
<dbReference type="OMA" id="MFWLVPF"/>
<accession>W1NLQ8</accession>
<evidence type="ECO:0000256" key="1">
    <source>
        <dbReference type="SAM" id="Phobius"/>
    </source>
</evidence>
<organism evidence="2 3">
    <name type="scientific">Amborella trichopoda</name>
    <dbReference type="NCBI Taxonomy" id="13333"/>
    <lineage>
        <taxon>Eukaryota</taxon>
        <taxon>Viridiplantae</taxon>
        <taxon>Streptophyta</taxon>
        <taxon>Embryophyta</taxon>
        <taxon>Tracheophyta</taxon>
        <taxon>Spermatophyta</taxon>
        <taxon>Magnoliopsida</taxon>
        <taxon>Amborellales</taxon>
        <taxon>Amborellaceae</taxon>
        <taxon>Amborella</taxon>
    </lineage>
</organism>
<dbReference type="EMBL" id="KI397142">
    <property type="protein sequence ID" value="ERM96451.1"/>
    <property type="molecule type" value="Genomic_DNA"/>
</dbReference>